<proteinExistence type="predicted"/>
<dbReference type="Pfam" id="PF00300">
    <property type="entry name" value="His_Phos_1"/>
    <property type="match status" value="1"/>
</dbReference>
<dbReference type="SUPFAM" id="SSF53254">
    <property type="entry name" value="Phosphoglycerate mutase-like"/>
    <property type="match status" value="1"/>
</dbReference>
<accession>A0A9C7LCG6</accession>
<dbReference type="PANTHER" id="PTHR48100:SF1">
    <property type="entry name" value="HISTIDINE PHOSPHATASE FAMILY PROTEIN-RELATED"/>
    <property type="match status" value="1"/>
</dbReference>
<dbReference type="AlphaFoldDB" id="A0A9C7LCG6"/>
<reference evidence="1" key="1">
    <citation type="submission" date="2021-10" db="EMBL/GenBank/DDBJ databases">
        <authorList>
            <person name="Criscuolo A."/>
        </authorList>
    </citation>
    <scope>NUCLEOTIDE SEQUENCE</scope>
    <source>
        <strain evidence="1">CIP111885</strain>
    </source>
</reference>
<gene>
    <name evidence="1" type="ORF">NEOCIP111885_04337</name>
</gene>
<dbReference type="CDD" id="cd07067">
    <property type="entry name" value="HP_PGM_like"/>
    <property type="match status" value="1"/>
</dbReference>
<protein>
    <recommendedName>
        <fullName evidence="3">Histidine phosphatase family protein</fullName>
    </recommendedName>
</protein>
<name>A0A9C7LCG6_9BACI</name>
<evidence type="ECO:0000313" key="1">
    <source>
        <dbReference type="EMBL" id="CAG9610562.1"/>
    </source>
</evidence>
<dbReference type="GO" id="GO:0005737">
    <property type="term" value="C:cytoplasm"/>
    <property type="evidence" value="ECO:0007669"/>
    <property type="project" value="TreeGrafter"/>
</dbReference>
<dbReference type="InterPro" id="IPR029033">
    <property type="entry name" value="His_PPase_superfam"/>
</dbReference>
<sequence length="182" mass="20575">MKTIYFVRHAKAGGQEFSAALTEKGVEQAAKLVDFFATKPIGKIYSSPFKRAIDTIQPLADFKGLKVEKDDRLSERVLSGILLEDWQEKLKQSFDDFDLELEGGESHSAGMKRAVSIIEEVLASSNDHIILVSHGNLTTLLIRYFNESFGFDDLMEMTNPDVFEIIVGDEKAMLKRIWDDRV</sequence>
<dbReference type="RefSeq" id="WP_230498924.1">
    <property type="nucleotide sequence ID" value="NZ_CAKJTG010000041.1"/>
</dbReference>
<dbReference type="InterPro" id="IPR050275">
    <property type="entry name" value="PGM_Phosphatase"/>
</dbReference>
<dbReference type="EMBL" id="CAKJTG010000041">
    <property type="protein sequence ID" value="CAG9610562.1"/>
    <property type="molecule type" value="Genomic_DNA"/>
</dbReference>
<keyword evidence="2" id="KW-1185">Reference proteome</keyword>
<evidence type="ECO:0008006" key="3">
    <source>
        <dbReference type="Google" id="ProtNLM"/>
    </source>
</evidence>
<dbReference type="PANTHER" id="PTHR48100">
    <property type="entry name" value="BROAD-SPECIFICITY PHOSPHATASE YOR283W-RELATED"/>
    <property type="match status" value="1"/>
</dbReference>
<comment type="caution">
    <text evidence="1">The sequence shown here is derived from an EMBL/GenBank/DDBJ whole genome shotgun (WGS) entry which is preliminary data.</text>
</comment>
<dbReference type="SMART" id="SM00855">
    <property type="entry name" value="PGAM"/>
    <property type="match status" value="1"/>
</dbReference>
<organism evidence="1 2">
    <name type="scientific">Pseudoneobacillus rhizosphaerae</name>
    <dbReference type="NCBI Taxonomy" id="2880968"/>
    <lineage>
        <taxon>Bacteria</taxon>
        <taxon>Bacillati</taxon>
        <taxon>Bacillota</taxon>
        <taxon>Bacilli</taxon>
        <taxon>Bacillales</taxon>
        <taxon>Bacillaceae</taxon>
        <taxon>Pseudoneobacillus</taxon>
    </lineage>
</organism>
<dbReference type="Gene3D" id="3.40.50.1240">
    <property type="entry name" value="Phosphoglycerate mutase-like"/>
    <property type="match status" value="1"/>
</dbReference>
<dbReference type="Proteomes" id="UP000789845">
    <property type="component" value="Unassembled WGS sequence"/>
</dbReference>
<dbReference type="GO" id="GO:0016791">
    <property type="term" value="F:phosphatase activity"/>
    <property type="evidence" value="ECO:0007669"/>
    <property type="project" value="TreeGrafter"/>
</dbReference>
<dbReference type="InterPro" id="IPR013078">
    <property type="entry name" value="His_Pase_superF_clade-1"/>
</dbReference>
<evidence type="ECO:0000313" key="2">
    <source>
        <dbReference type="Proteomes" id="UP000789845"/>
    </source>
</evidence>